<feature type="non-terminal residue" evidence="1">
    <location>
        <position position="1"/>
    </location>
</feature>
<keyword evidence="2" id="KW-1185">Reference proteome</keyword>
<name>A0ACA9S1D2_9GLOM</name>
<dbReference type="EMBL" id="CAJVQC010080404">
    <property type="protein sequence ID" value="CAG8817964.1"/>
    <property type="molecule type" value="Genomic_DNA"/>
</dbReference>
<reference evidence="1" key="1">
    <citation type="submission" date="2021-06" db="EMBL/GenBank/DDBJ databases">
        <authorList>
            <person name="Kallberg Y."/>
            <person name="Tangrot J."/>
            <person name="Rosling A."/>
        </authorList>
    </citation>
    <scope>NUCLEOTIDE SEQUENCE</scope>
    <source>
        <strain evidence="1">MA461A</strain>
    </source>
</reference>
<accession>A0ACA9S1D2</accession>
<organism evidence="1 2">
    <name type="scientific">Racocetra persica</name>
    <dbReference type="NCBI Taxonomy" id="160502"/>
    <lineage>
        <taxon>Eukaryota</taxon>
        <taxon>Fungi</taxon>
        <taxon>Fungi incertae sedis</taxon>
        <taxon>Mucoromycota</taxon>
        <taxon>Glomeromycotina</taxon>
        <taxon>Glomeromycetes</taxon>
        <taxon>Diversisporales</taxon>
        <taxon>Gigasporaceae</taxon>
        <taxon>Racocetra</taxon>
    </lineage>
</organism>
<evidence type="ECO:0000313" key="2">
    <source>
        <dbReference type="Proteomes" id="UP000789920"/>
    </source>
</evidence>
<sequence>EFPIIPVLNWSNRIMATIGGILTLVGTNIGNETMGYIGGGIILSCPFVELCASYLEKKEGAKIERGEIRSLVHSIEILEVVLKPFLEDENKFQNRYYYYAIRRVINVFVNAKEFLKNVVKLSDRKKFLNAKEIRENNEHFHRELDDSIRDLNLVITIASFEKKTNEDTNENIDTILQEIVSFNKKTNEDIDTILQEIVIIKNSSTEQTLIELRNKILLLENKLNSSAN</sequence>
<evidence type="ECO:0000313" key="1">
    <source>
        <dbReference type="EMBL" id="CAG8817964.1"/>
    </source>
</evidence>
<gene>
    <name evidence="1" type="ORF">RPERSI_LOCUS24809</name>
</gene>
<comment type="caution">
    <text evidence="1">The sequence shown here is derived from an EMBL/GenBank/DDBJ whole genome shotgun (WGS) entry which is preliminary data.</text>
</comment>
<protein>
    <submittedName>
        <fullName evidence="1">35593_t:CDS:1</fullName>
    </submittedName>
</protein>
<dbReference type="Proteomes" id="UP000789920">
    <property type="component" value="Unassembled WGS sequence"/>
</dbReference>
<proteinExistence type="predicted"/>